<dbReference type="Pfam" id="PF01025">
    <property type="entry name" value="GrpE"/>
    <property type="match status" value="1"/>
</dbReference>
<feature type="compositionally biased region" description="Low complexity" evidence="6">
    <location>
        <begin position="26"/>
        <end position="37"/>
    </location>
</feature>
<dbReference type="InterPro" id="IPR000740">
    <property type="entry name" value="GrpE"/>
</dbReference>
<organism evidence="7 8">
    <name type="scientific">Marichromatium bheemlicum</name>
    <dbReference type="NCBI Taxonomy" id="365339"/>
    <lineage>
        <taxon>Bacteria</taxon>
        <taxon>Pseudomonadati</taxon>
        <taxon>Pseudomonadota</taxon>
        <taxon>Gammaproteobacteria</taxon>
        <taxon>Chromatiales</taxon>
        <taxon>Chromatiaceae</taxon>
        <taxon>Marichromatium</taxon>
    </lineage>
</organism>
<dbReference type="InterPro" id="IPR009012">
    <property type="entry name" value="GrpE_head"/>
</dbReference>
<dbReference type="CDD" id="cd00446">
    <property type="entry name" value="GrpE"/>
    <property type="match status" value="1"/>
</dbReference>
<dbReference type="RefSeq" id="WP_168669222.1">
    <property type="nucleotide sequence ID" value="NZ_JAAXKX010000013.1"/>
</dbReference>
<gene>
    <name evidence="3 7" type="primary">grpE</name>
    <name evidence="7" type="ORF">HF203_09965</name>
</gene>
<dbReference type="HAMAP" id="MF_01151">
    <property type="entry name" value="GrpE"/>
    <property type="match status" value="1"/>
</dbReference>
<accession>A0ABX1I9Q1</accession>
<dbReference type="PANTHER" id="PTHR21237">
    <property type="entry name" value="GRPE PROTEIN"/>
    <property type="match status" value="1"/>
</dbReference>
<protein>
    <recommendedName>
        <fullName evidence="3 4">Protein GrpE</fullName>
    </recommendedName>
    <alternativeName>
        <fullName evidence="3">HSP-70 cofactor</fullName>
    </alternativeName>
</protein>
<dbReference type="EMBL" id="JAAXKX010000013">
    <property type="protein sequence ID" value="NKN33551.1"/>
    <property type="molecule type" value="Genomic_DNA"/>
</dbReference>
<dbReference type="InterPro" id="IPR013805">
    <property type="entry name" value="GrpE_CC"/>
</dbReference>
<reference evidence="7 8" key="1">
    <citation type="submission" date="2020-04" db="EMBL/GenBank/DDBJ databases">
        <title>Draft Whole-Genome sequence of Marichromatium bheemlicum DSM 18632, type strain.</title>
        <authorList>
            <person name="Kyndt J.A."/>
            <person name="Meyer T.E."/>
        </authorList>
    </citation>
    <scope>NUCLEOTIDE SEQUENCE [LARGE SCALE GENOMIC DNA]</scope>
    <source>
        <strain evidence="7 8">DSM 18632</strain>
    </source>
</reference>
<evidence type="ECO:0000256" key="1">
    <source>
        <dbReference type="ARBA" id="ARBA00009054"/>
    </source>
</evidence>
<evidence type="ECO:0000256" key="2">
    <source>
        <dbReference type="ARBA" id="ARBA00023186"/>
    </source>
</evidence>
<dbReference type="Gene3D" id="3.90.20.20">
    <property type="match status" value="1"/>
</dbReference>
<dbReference type="PROSITE" id="PS01071">
    <property type="entry name" value="GRPE"/>
    <property type="match status" value="1"/>
</dbReference>
<evidence type="ECO:0000313" key="8">
    <source>
        <dbReference type="Proteomes" id="UP000740754"/>
    </source>
</evidence>
<feature type="compositionally biased region" description="Low complexity" evidence="6">
    <location>
        <begin position="53"/>
        <end position="67"/>
    </location>
</feature>
<dbReference type="NCBIfam" id="NF010748">
    <property type="entry name" value="PRK14150.1"/>
    <property type="match status" value="1"/>
</dbReference>
<dbReference type="Gene3D" id="2.30.22.10">
    <property type="entry name" value="Head domain of nucleotide exchange factor GrpE"/>
    <property type="match status" value="1"/>
</dbReference>
<keyword evidence="2 3" id="KW-0143">Chaperone</keyword>
<comment type="similarity">
    <text evidence="1 3 5">Belongs to the GrpE family.</text>
</comment>
<evidence type="ECO:0000256" key="3">
    <source>
        <dbReference type="HAMAP-Rule" id="MF_01151"/>
    </source>
</evidence>
<feature type="region of interest" description="Disordered" evidence="6">
    <location>
        <begin position="1"/>
        <end position="67"/>
    </location>
</feature>
<proteinExistence type="inferred from homology"/>
<dbReference type="PRINTS" id="PR00773">
    <property type="entry name" value="GRPEPROTEIN"/>
</dbReference>
<keyword evidence="3" id="KW-0963">Cytoplasm</keyword>
<evidence type="ECO:0000256" key="5">
    <source>
        <dbReference type="RuleBase" id="RU004478"/>
    </source>
</evidence>
<dbReference type="PANTHER" id="PTHR21237:SF23">
    <property type="entry name" value="GRPE PROTEIN HOMOLOG, MITOCHONDRIAL"/>
    <property type="match status" value="1"/>
</dbReference>
<dbReference type="NCBIfam" id="NF010737">
    <property type="entry name" value="PRK14139.1"/>
    <property type="match status" value="1"/>
</dbReference>
<evidence type="ECO:0000256" key="4">
    <source>
        <dbReference type="RuleBase" id="RU000639"/>
    </source>
</evidence>
<name>A0ABX1I9Q1_9GAMM</name>
<comment type="function">
    <text evidence="3 4">Participates actively in the response to hyperosmotic and heat shock by preventing the aggregation of stress-denatured proteins, in association with DnaK and GrpE. It is the nucleotide exchange factor for DnaK and may function as a thermosensor. Unfolded proteins bind initially to DnaJ; upon interaction with the DnaJ-bound protein, DnaK hydrolyzes its bound ATP, resulting in the formation of a stable complex. GrpE releases ADP from DnaK; ATP binding to DnaK triggers the release of the substrate protein, thus completing the reaction cycle. Several rounds of ATP-dependent interactions between DnaJ, DnaK and GrpE are required for fully efficient folding.</text>
</comment>
<comment type="caution">
    <text evidence="7">The sequence shown here is derived from an EMBL/GenBank/DDBJ whole genome shotgun (WGS) entry which is preliminary data.</text>
</comment>
<evidence type="ECO:0000256" key="6">
    <source>
        <dbReference type="SAM" id="MobiDB-lite"/>
    </source>
</evidence>
<comment type="subunit">
    <text evidence="3">Homodimer.</text>
</comment>
<dbReference type="SUPFAM" id="SSF51064">
    <property type="entry name" value="Head domain of nucleotide exchange factor GrpE"/>
    <property type="match status" value="1"/>
</dbReference>
<keyword evidence="3 4" id="KW-0346">Stress response</keyword>
<evidence type="ECO:0000313" key="7">
    <source>
        <dbReference type="EMBL" id="NKN33551.1"/>
    </source>
</evidence>
<dbReference type="Proteomes" id="UP000740754">
    <property type="component" value="Unassembled WGS sequence"/>
</dbReference>
<feature type="compositionally biased region" description="Basic and acidic residues" evidence="6">
    <location>
        <begin position="1"/>
        <end position="10"/>
    </location>
</feature>
<dbReference type="SUPFAM" id="SSF58014">
    <property type="entry name" value="Coiled-coil domain of nucleotide exchange factor GrpE"/>
    <property type="match status" value="1"/>
</dbReference>
<keyword evidence="8" id="KW-1185">Reference proteome</keyword>
<sequence>MNPEQKRPEEQPEQPAQGGEDAVHRAAVSAYAETAAESEPRAAEPMPEDEQEATATPEEQAAAPSIEELSAALTEARAEAEALREQLRDQLLRARAEAENLKRRHANELEKAHKFALDGFVRELLGVRDSLELGYLAAQDEGADVAKLREGTALTLKLLGDVMDKFGVGQVDPIDQPFDPEFHQAMSMQPREDVAPNTVVEVIQKGYTLNGRLVRPALVLVSQQPA</sequence>
<comment type="subcellular location">
    <subcellularLocation>
        <location evidence="3">Cytoplasm</location>
    </subcellularLocation>
</comment>